<dbReference type="AlphaFoldDB" id="A0A8J8NMK2"/>
<name>A0A8J8NMK2_HALGN</name>
<reference evidence="2" key="1">
    <citation type="submission" date="2019-06" db="EMBL/GenBank/DDBJ databases">
        <authorList>
            <person name="Zheng W."/>
        </authorList>
    </citation>
    <scope>NUCLEOTIDE SEQUENCE</scope>
    <source>
        <strain evidence="2">QDHG01</strain>
    </source>
</reference>
<evidence type="ECO:0000256" key="1">
    <source>
        <dbReference type="SAM" id="MobiDB-lite"/>
    </source>
</evidence>
<feature type="region of interest" description="Disordered" evidence="1">
    <location>
        <begin position="76"/>
        <end position="100"/>
    </location>
</feature>
<comment type="caution">
    <text evidence="2">The sequence shown here is derived from an EMBL/GenBank/DDBJ whole genome shotgun (WGS) entry which is preliminary data.</text>
</comment>
<organism evidence="2 3">
    <name type="scientific">Halteria grandinella</name>
    <dbReference type="NCBI Taxonomy" id="5974"/>
    <lineage>
        <taxon>Eukaryota</taxon>
        <taxon>Sar</taxon>
        <taxon>Alveolata</taxon>
        <taxon>Ciliophora</taxon>
        <taxon>Intramacronucleata</taxon>
        <taxon>Spirotrichea</taxon>
        <taxon>Stichotrichia</taxon>
        <taxon>Sporadotrichida</taxon>
        <taxon>Halteriidae</taxon>
        <taxon>Halteria</taxon>
    </lineage>
</organism>
<accession>A0A8J8NMK2</accession>
<protein>
    <submittedName>
        <fullName evidence="2">Uncharacterized protein</fullName>
    </submittedName>
</protein>
<evidence type="ECO:0000313" key="3">
    <source>
        <dbReference type="Proteomes" id="UP000785679"/>
    </source>
</evidence>
<keyword evidence="3" id="KW-1185">Reference proteome</keyword>
<dbReference type="Proteomes" id="UP000785679">
    <property type="component" value="Unassembled WGS sequence"/>
</dbReference>
<proteinExistence type="predicted"/>
<gene>
    <name evidence="2" type="ORF">FGO68_gene13823</name>
</gene>
<feature type="region of interest" description="Disordered" evidence="1">
    <location>
        <begin position="20"/>
        <end position="42"/>
    </location>
</feature>
<dbReference type="EMBL" id="RRYP01012841">
    <property type="protein sequence ID" value="TNV76855.1"/>
    <property type="molecule type" value="Genomic_DNA"/>
</dbReference>
<evidence type="ECO:0000313" key="2">
    <source>
        <dbReference type="EMBL" id="TNV76855.1"/>
    </source>
</evidence>
<sequence>METMSTLKLKKLLAAERDQVWPGKRATPQGIEPSPSRTILSPTRTCSHFSSQCRHGTPADHAFTSSASVCHMHEVFAQQQQSHPGQARESPSAHLFRQPR</sequence>